<evidence type="ECO:0000313" key="2">
    <source>
        <dbReference type="EMBL" id="KAK9094422.1"/>
    </source>
</evidence>
<evidence type="ECO:0000256" key="1">
    <source>
        <dbReference type="SAM" id="SignalP"/>
    </source>
</evidence>
<evidence type="ECO:0000313" key="3">
    <source>
        <dbReference type="Proteomes" id="UP001419268"/>
    </source>
</evidence>
<reference evidence="2 3" key="1">
    <citation type="submission" date="2024-01" db="EMBL/GenBank/DDBJ databases">
        <title>Genome assemblies of Stephania.</title>
        <authorList>
            <person name="Yang L."/>
        </authorList>
    </citation>
    <scope>NUCLEOTIDE SEQUENCE [LARGE SCALE GENOMIC DNA]</scope>
    <source>
        <strain evidence="2">JXDWG</strain>
        <tissue evidence="2">Leaf</tissue>
    </source>
</reference>
<protein>
    <submittedName>
        <fullName evidence="2">Uncharacterized protein</fullName>
    </submittedName>
</protein>
<keyword evidence="3" id="KW-1185">Reference proteome</keyword>
<name>A0AAP0HRK7_9MAGN</name>
<comment type="caution">
    <text evidence="2">The sequence shown here is derived from an EMBL/GenBank/DDBJ whole genome shotgun (WGS) entry which is preliminary data.</text>
</comment>
<accession>A0AAP0HRK7</accession>
<sequence>MSQNLCYVMLALCTASAGGVETYRESWAASRSKTSIYEPCVVGDALVQSTPPSVQFWHRMLSCRDSLLGTVGLHLRRSSILAASSVLNFDRCNSIMASYPYNYGQFEDSYYYGVNGLSQSTTQQSLQENKQHMNPTLQNSKTQVTAILEHMMDRKELSPQSVSDLEEIVNDATLKSVEFDEFSIVDEYLSEPEETLEVSSHELDITITHSTYDEVEKEIEVIFERPEEPQIESKEDNLWFW</sequence>
<feature type="signal peptide" evidence="1">
    <location>
        <begin position="1"/>
        <end position="19"/>
    </location>
</feature>
<proteinExistence type="predicted"/>
<keyword evidence="1" id="KW-0732">Signal</keyword>
<dbReference type="EMBL" id="JBBNAG010000011">
    <property type="protein sequence ID" value="KAK9094422.1"/>
    <property type="molecule type" value="Genomic_DNA"/>
</dbReference>
<gene>
    <name evidence="2" type="ORF">Scep_025891</name>
</gene>
<dbReference type="AlphaFoldDB" id="A0AAP0HRK7"/>
<organism evidence="2 3">
    <name type="scientific">Stephania cephalantha</name>
    <dbReference type="NCBI Taxonomy" id="152367"/>
    <lineage>
        <taxon>Eukaryota</taxon>
        <taxon>Viridiplantae</taxon>
        <taxon>Streptophyta</taxon>
        <taxon>Embryophyta</taxon>
        <taxon>Tracheophyta</taxon>
        <taxon>Spermatophyta</taxon>
        <taxon>Magnoliopsida</taxon>
        <taxon>Ranunculales</taxon>
        <taxon>Menispermaceae</taxon>
        <taxon>Menispermoideae</taxon>
        <taxon>Cissampelideae</taxon>
        <taxon>Stephania</taxon>
    </lineage>
</organism>
<feature type="chain" id="PRO_5043025805" evidence="1">
    <location>
        <begin position="20"/>
        <end position="241"/>
    </location>
</feature>
<dbReference type="Proteomes" id="UP001419268">
    <property type="component" value="Unassembled WGS sequence"/>
</dbReference>